<reference evidence="3 4" key="1">
    <citation type="journal article" date="2015" name="Nature">
        <title>rRNA introns, odd ribosomes, and small enigmatic genomes across a large radiation of phyla.</title>
        <authorList>
            <person name="Brown C.T."/>
            <person name="Hug L.A."/>
            <person name="Thomas B.C."/>
            <person name="Sharon I."/>
            <person name="Castelle C.J."/>
            <person name="Singh A."/>
            <person name="Wilkins M.J."/>
            <person name="Williams K.H."/>
            <person name="Banfield J.F."/>
        </authorList>
    </citation>
    <scope>NUCLEOTIDE SEQUENCE [LARGE SCALE GENOMIC DNA]</scope>
</reference>
<feature type="region of interest" description="Disordered" evidence="1">
    <location>
        <begin position="1"/>
        <end position="21"/>
    </location>
</feature>
<dbReference type="Pfam" id="PF13298">
    <property type="entry name" value="LigD_N"/>
    <property type="match status" value="1"/>
</dbReference>
<proteinExistence type="predicted"/>
<name>A0A0G0UVB0_9BACT</name>
<feature type="domain" description="DNA ligase D 3'-phosphoesterase" evidence="2">
    <location>
        <begin position="33"/>
        <end position="135"/>
    </location>
</feature>
<dbReference type="InterPro" id="IPR014144">
    <property type="entry name" value="LigD_PE_domain"/>
</dbReference>
<sequence length="147" mass="17024">MALEKYQAKRKFDKTSEPKGEVKKKSLSRFVVQKHQASHLHYDFRLEHEGVLKSWAVPKGVPEQPGIKRLAVEVEDHPVEYINFSGRIPEGEYGAGTVEIWDKGKWQKLGGILERGSMKFNLIGKKLNGDYVLVRMKDKKNWLIYKK</sequence>
<dbReference type="NCBIfam" id="TIGR02777">
    <property type="entry name" value="LigD_PE_dom"/>
    <property type="match status" value="1"/>
</dbReference>
<evidence type="ECO:0000313" key="3">
    <source>
        <dbReference type="EMBL" id="KKR91481.1"/>
    </source>
</evidence>
<protein>
    <submittedName>
        <fullName evidence="3">ATP dependent DNA ligase</fullName>
    </submittedName>
</protein>
<evidence type="ECO:0000313" key="4">
    <source>
        <dbReference type="Proteomes" id="UP000034190"/>
    </source>
</evidence>
<dbReference type="PANTHER" id="PTHR39465">
    <property type="entry name" value="DNA LIGASE D, 3'-PHOSPHOESTERASE DOMAIN"/>
    <property type="match status" value="1"/>
</dbReference>
<dbReference type="AlphaFoldDB" id="A0A0G0UVB0"/>
<evidence type="ECO:0000259" key="2">
    <source>
        <dbReference type="Pfam" id="PF13298"/>
    </source>
</evidence>
<dbReference type="GO" id="GO:0016874">
    <property type="term" value="F:ligase activity"/>
    <property type="evidence" value="ECO:0007669"/>
    <property type="project" value="UniProtKB-KW"/>
</dbReference>
<dbReference type="PATRIC" id="fig|1618635.3.peg.366"/>
<dbReference type="Proteomes" id="UP000034190">
    <property type="component" value="Unassembled WGS sequence"/>
</dbReference>
<accession>A0A0G0UVB0</accession>
<dbReference type="PANTHER" id="PTHR39465:SF1">
    <property type="entry name" value="DNA LIGASE D 3'-PHOSPHOESTERASE DOMAIN-CONTAINING PROTEIN"/>
    <property type="match status" value="1"/>
</dbReference>
<dbReference type="EMBL" id="LCAP01000005">
    <property type="protein sequence ID" value="KKR91481.1"/>
    <property type="molecule type" value="Genomic_DNA"/>
</dbReference>
<gene>
    <name evidence="3" type="ORF">UU43_C0005G0012</name>
</gene>
<evidence type="ECO:0000256" key="1">
    <source>
        <dbReference type="SAM" id="MobiDB-lite"/>
    </source>
</evidence>
<keyword evidence="3" id="KW-0436">Ligase</keyword>
<comment type="caution">
    <text evidence="3">The sequence shown here is derived from an EMBL/GenBank/DDBJ whole genome shotgun (WGS) entry which is preliminary data.</text>
</comment>
<organism evidence="3 4">
    <name type="scientific">Candidatus Falkowbacteria bacterium GW2011_GWA2_41_14</name>
    <dbReference type="NCBI Taxonomy" id="1618635"/>
    <lineage>
        <taxon>Bacteria</taxon>
        <taxon>Candidatus Falkowiibacteriota</taxon>
    </lineage>
</organism>